<dbReference type="PANTHER" id="PTHR12341">
    <property type="entry name" value="5'-&gt;3' EXORIBONUCLEASE"/>
    <property type="match status" value="1"/>
</dbReference>
<evidence type="ECO:0000259" key="2">
    <source>
        <dbReference type="Pfam" id="PF03159"/>
    </source>
</evidence>
<dbReference type="Gene3D" id="3.40.50.12390">
    <property type="match status" value="1"/>
</dbReference>
<dbReference type="GO" id="GO:0003723">
    <property type="term" value="F:RNA binding"/>
    <property type="evidence" value="ECO:0007669"/>
    <property type="project" value="TreeGrafter"/>
</dbReference>
<keyword evidence="4" id="KW-1185">Reference proteome</keyword>
<feature type="compositionally biased region" description="Basic and acidic residues" evidence="1">
    <location>
        <begin position="29"/>
        <end position="39"/>
    </location>
</feature>
<dbReference type="InParanoid" id="A0A1E7FMM7"/>
<dbReference type="InterPro" id="IPR004859">
    <property type="entry name" value="Xrn1_N"/>
</dbReference>
<evidence type="ECO:0000313" key="3">
    <source>
        <dbReference type="EMBL" id="OEU19429.1"/>
    </source>
</evidence>
<dbReference type="AlphaFoldDB" id="A0A1E7FMM7"/>
<evidence type="ECO:0000313" key="4">
    <source>
        <dbReference type="Proteomes" id="UP000095751"/>
    </source>
</evidence>
<dbReference type="OrthoDB" id="372487at2759"/>
<reference evidence="3 4" key="1">
    <citation type="submission" date="2016-09" db="EMBL/GenBank/DDBJ databases">
        <title>Extensive genetic diversity and differential bi-allelic expression allows diatom success in the polar Southern Ocean.</title>
        <authorList>
            <consortium name="DOE Joint Genome Institute"/>
            <person name="Mock T."/>
            <person name="Otillar R.P."/>
            <person name="Strauss J."/>
            <person name="Dupont C."/>
            <person name="Frickenhaus S."/>
            <person name="Maumus F."/>
            <person name="Mcmullan M."/>
            <person name="Sanges R."/>
            <person name="Schmutz J."/>
            <person name="Toseland A."/>
            <person name="Valas R."/>
            <person name="Veluchamy A."/>
            <person name="Ward B.J."/>
            <person name="Allen A."/>
            <person name="Barry K."/>
            <person name="Falciatore A."/>
            <person name="Ferrante M."/>
            <person name="Fortunato A.E."/>
            <person name="Gloeckner G."/>
            <person name="Gruber A."/>
            <person name="Hipkin R."/>
            <person name="Janech M."/>
            <person name="Kroth P."/>
            <person name="Leese F."/>
            <person name="Lindquist E."/>
            <person name="Lyon B.R."/>
            <person name="Martin J."/>
            <person name="Mayer C."/>
            <person name="Parker M."/>
            <person name="Quesneville H."/>
            <person name="Raymond J."/>
            <person name="Uhlig C."/>
            <person name="Valentin K.U."/>
            <person name="Worden A.Z."/>
            <person name="Armbrust E.V."/>
            <person name="Bowler C."/>
            <person name="Green B."/>
            <person name="Moulton V."/>
            <person name="Van Oosterhout C."/>
            <person name="Grigoriev I."/>
        </authorList>
    </citation>
    <scope>NUCLEOTIDE SEQUENCE [LARGE SCALE GENOMIC DNA]</scope>
    <source>
        <strain evidence="3 4">CCMP1102</strain>
    </source>
</reference>
<dbReference type="GO" id="GO:0004534">
    <property type="term" value="F:5'-3' RNA exonuclease activity"/>
    <property type="evidence" value="ECO:0007669"/>
    <property type="project" value="TreeGrafter"/>
</dbReference>
<feature type="region of interest" description="Disordered" evidence="1">
    <location>
        <begin position="21"/>
        <end position="50"/>
    </location>
</feature>
<proteinExistence type="predicted"/>
<name>A0A1E7FMM7_9STRA</name>
<dbReference type="EMBL" id="KV784355">
    <property type="protein sequence ID" value="OEU19429.1"/>
    <property type="molecule type" value="Genomic_DNA"/>
</dbReference>
<dbReference type="Proteomes" id="UP000095751">
    <property type="component" value="Unassembled WGS sequence"/>
</dbReference>
<dbReference type="KEGG" id="fcy:FRACYDRAFT_224447"/>
<gene>
    <name evidence="3" type="ORF">FRACYDRAFT_224447</name>
</gene>
<dbReference type="Pfam" id="PF03159">
    <property type="entry name" value="XRN_N"/>
    <property type="match status" value="1"/>
</dbReference>
<feature type="domain" description="Xrn1 N-terminal" evidence="2">
    <location>
        <begin position="1"/>
        <end position="155"/>
    </location>
</feature>
<accession>A0A1E7FMM7</accession>
<evidence type="ECO:0000256" key="1">
    <source>
        <dbReference type="SAM" id="MobiDB-lite"/>
    </source>
</evidence>
<organism evidence="3 4">
    <name type="scientific">Fragilariopsis cylindrus CCMP1102</name>
    <dbReference type="NCBI Taxonomy" id="635003"/>
    <lineage>
        <taxon>Eukaryota</taxon>
        <taxon>Sar</taxon>
        <taxon>Stramenopiles</taxon>
        <taxon>Ochrophyta</taxon>
        <taxon>Bacillariophyta</taxon>
        <taxon>Bacillariophyceae</taxon>
        <taxon>Bacillariophycidae</taxon>
        <taxon>Bacillariales</taxon>
        <taxon>Bacillariaceae</taxon>
        <taxon>Fragilariopsis</taxon>
    </lineage>
</organism>
<dbReference type="GO" id="GO:0005634">
    <property type="term" value="C:nucleus"/>
    <property type="evidence" value="ECO:0007669"/>
    <property type="project" value="TreeGrafter"/>
</dbReference>
<protein>
    <recommendedName>
        <fullName evidence="2">Xrn1 N-terminal domain-containing protein</fullName>
    </recommendedName>
</protein>
<dbReference type="GO" id="GO:0000956">
    <property type="term" value="P:nuclear-transcribed mRNA catabolic process"/>
    <property type="evidence" value="ECO:0007669"/>
    <property type="project" value="TreeGrafter"/>
</dbReference>
<sequence>MGVPKFFRWLSERYPKIIQRYGSLPDPETAEKHFPERDGSPPPAPFEEPDPMATCGLAPPIDRLYLDMNGIIHGCSHNNDDDDRNNNDDTDASVEEQIFRNVCYYLDRVIGDMVQPEKLVYMAIDGVAPRAKMNQQRSRRFRTGGDGEIETTIYEAHIAANEEKERLRRSGMDPIRSY</sequence>
<dbReference type="InterPro" id="IPR027073">
    <property type="entry name" value="5_3_exoribonuclease"/>
</dbReference>